<evidence type="ECO:0000313" key="3">
    <source>
        <dbReference type="Proteomes" id="UP001196301"/>
    </source>
</evidence>
<organism evidence="2 3">
    <name type="scientific">Intestinibacter bartlettii</name>
    <dbReference type="NCBI Taxonomy" id="261299"/>
    <lineage>
        <taxon>Bacteria</taxon>
        <taxon>Bacillati</taxon>
        <taxon>Bacillota</taxon>
        <taxon>Clostridia</taxon>
        <taxon>Peptostreptococcales</taxon>
        <taxon>Peptostreptococcaceae</taxon>
        <taxon>Intestinibacter</taxon>
    </lineage>
</organism>
<gene>
    <name evidence="2" type="ORF">KQI20_12855</name>
</gene>
<proteinExistence type="predicted"/>
<evidence type="ECO:0000256" key="1">
    <source>
        <dbReference type="SAM" id="MobiDB-lite"/>
    </source>
</evidence>
<accession>A0ABS6DZR2</accession>
<dbReference type="EMBL" id="JAHLOQ010000049">
    <property type="protein sequence ID" value="MBU5337333.1"/>
    <property type="molecule type" value="Genomic_DNA"/>
</dbReference>
<dbReference type="Proteomes" id="UP001196301">
    <property type="component" value="Unassembled WGS sequence"/>
</dbReference>
<keyword evidence="3" id="KW-1185">Reference proteome</keyword>
<reference evidence="2 3" key="1">
    <citation type="submission" date="2021-06" db="EMBL/GenBank/DDBJ databases">
        <authorList>
            <person name="Sun Q."/>
            <person name="Li D."/>
        </authorList>
    </citation>
    <scope>NUCLEOTIDE SEQUENCE [LARGE SCALE GENOMIC DNA]</scope>
    <source>
        <strain evidence="2 3">N19</strain>
    </source>
</reference>
<dbReference type="Pfam" id="PF06013">
    <property type="entry name" value="WXG100"/>
    <property type="match status" value="1"/>
</dbReference>
<name>A0ABS6DZR2_9FIRM</name>
<feature type="region of interest" description="Disordered" evidence="1">
    <location>
        <begin position="96"/>
        <end position="116"/>
    </location>
</feature>
<feature type="compositionally biased region" description="Gly residues" evidence="1">
    <location>
        <begin position="106"/>
        <end position="116"/>
    </location>
</feature>
<dbReference type="InterPro" id="IPR010310">
    <property type="entry name" value="T7SS_ESAT-6-like"/>
</dbReference>
<protein>
    <submittedName>
        <fullName evidence="2">WXG100 family type VII secretion target</fullName>
    </submittedName>
</protein>
<dbReference type="RefSeq" id="WP_216571925.1">
    <property type="nucleotide sequence ID" value="NZ_JAHLOQ010000049.1"/>
</dbReference>
<comment type="caution">
    <text evidence="2">The sequence shown here is derived from an EMBL/GenBank/DDBJ whole genome shotgun (WGS) entry which is preliminary data.</text>
</comment>
<sequence length="116" mass="13100">MKEVRRIDTKYFYTTISDLRNSIAKYREAREKVFKATSELESSWEGEGKEKFHNEFVLLKTKLNDQEDNLREMALMLEKIALEYEEFDADVSSNIQNASSSNKSGYGSGGGGGGAI</sequence>
<evidence type="ECO:0000313" key="2">
    <source>
        <dbReference type="EMBL" id="MBU5337333.1"/>
    </source>
</evidence>